<organism evidence="1">
    <name type="scientific">Culex pipiens</name>
    <name type="common">House mosquito</name>
    <dbReference type="NCBI Taxonomy" id="7175"/>
    <lineage>
        <taxon>Eukaryota</taxon>
        <taxon>Metazoa</taxon>
        <taxon>Ecdysozoa</taxon>
        <taxon>Arthropoda</taxon>
        <taxon>Hexapoda</taxon>
        <taxon>Insecta</taxon>
        <taxon>Pterygota</taxon>
        <taxon>Neoptera</taxon>
        <taxon>Endopterygota</taxon>
        <taxon>Diptera</taxon>
        <taxon>Nematocera</taxon>
        <taxon>Culicoidea</taxon>
        <taxon>Culicidae</taxon>
        <taxon>Culicinae</taxon>
        <taxon>Culicini</taxon>
        <taxon>Culex</taxon>
        <taxon>Culex</taxon>
    </lineage>
</organism>
<protein>
    <submittedName>
        <fullName evidence="1">(northern house mosquito) hypothetical protein</fullName>
    </submittedName>
</protein>
<dbReference type="AlphaFoldDB" id="A0A8D8ACK2"/>
<reference evidence="1" key="1">
    <citation type="submission" date="2021-05" db="EMBL/GenBank/DDBJ databases">
        <authorList>
            <person name="Alioto T."/>
            <person name="Alioto T."/>
            <person name="Gomez Garrido J."/>
        </authorList>
    </citation>
    <scope>NUCLEOTIDE SEQUENCE</scope>
</reference>
<evidence type="ECO:0000313" key="1">
    <source>
        <dbReference type="EMBL" id="CAG6454584.1"/>
    </source>
</evidence>
<accession>A0A8D8ACK2</accession>
<dbReference type="EMBL" id="HBUE01026660">
    <property type="protein sequence ID" value="CAG6454585.1"/>
    <property type="molecule type" value="Transcribed_RNA"/>
</dbReference>
<dbReference type="EMBL" id="HBUE01026658">
    <property type="protein sequence ID" value="CAG6454584.1"/>
    <property type="molecule type" value="Transcribed_RNA"/>
</dbReference>
<proteinExistence type="predicted"/>
<sequence>MIHQGANPGQTDGRLPDLESVCRNCRASIVVDPFALRPEPALLFHRSAFRNRTRQAAGHLRLHQSPDSTRCGYCLTDYFGPPNCSSTTERNGFALKLPSGRSCQCHRTRPLQWISLVISLSCNFFLEILRFL</sequence>
<name>A0A8D8ACK2_CULPI</name>